<keyword evidence="2" id="KW-1185">Reference proteome</keyword>
<comment type="caution">
    <text evidence="1">The sequence shown here is derived from an EMBL/GenBank/DDBJ whole genome shotgun (WGS) entry which is preliminary data.</text>
</comment>
<proteinExistence type="predicted"/>
<evidence type="ECO:0000313" key="1">
    <source>
        <dbReference type="EMBL" id="CAA3008511.1"/>
    </source>
</evidence>
<dbReference type="Gramene" id="OE9A088369T1">
    <property type="protein sequence ID" value="OE9A088369C1"/>
    <property type="gene ID" value="OE9A088369"/>
</dbReference>
<organism evidence="1 2">
    <name type="scientific">Olea europaea subsp. europaea</name>
    <dbReference type="NCBI Taxonomy" id="158383"/>
    <lineage>
        <taxon>Eukaryota</taxon>
        <taxon>Viridiplantae</taxon>
        <taxon>Streptophyta</taxon>
        <taxon>Embryophyta</taxon>
        <taxon>Tracheophyta</taxon>
        <taxon>Spermatophyta</taxon>
        <taxon>Magnoliopsida</taxon>
        <taxon>eudicotyledons</taxon>
        <taxon>Gunneridae</taxon>
        <taxon>Pentapetalae</taxon>
        <taxon>asterids</taxon>
        <taxon>lamiids</taxon>
        <taxon>Lamiales</taxon>
        <taxon>Oleaceae</taxon>
        <taxon>Oleeae</taxon>
        <taxon>Olea</taxon>
    </lineage>
</organism>
<dbReference type="EMBL" id="CACTIH010007300">
    <property type="protein sequence ID" value="CAA3008511.1"/>
    <property type="molecule type" value="Genomic_DNA"/>
</dbReference>
<protein>
    <submittedName>
        <fullName evidence="1">Uncharacterized protein</fullName>
    </submittedName>
</protein>
<accession>A0A8S0TRJ2</accession>
<dbReference type="AlphaFoldDB" id="A0A8S0TRJ2"/>
<name>A0A8S0TRJ2_OLEEU</name>
<evidence type="ECO:0000313" key="2">
    <source>
        <dbReference type="Proteomes" id="UP000594638"/>
    </source>
</evidence>
<dbReference type="OrthoDB" id="118550at2759"/>
<sequence>MPGMSLGIKPYGDSLENVEPLSPLPASARIDRAGAVHSTRCLNRRTSSGFEEREKREGRYDTASLRRLQVASLRLWYSKVERLLVRWRREWFLDSSYTAQLQRWTFQALEKTRQEPHLWLRQLAFENEKALSSSTSTSVRSLILKEVLLHDCWVIKADEDPHEKHFGLQFHF</sequence>
<dbReference type="Proteomes" id="UP000594638">
    <property type="component" value="Unassembled WGS sequence"/>
</dbReference>
<reference evidence="1 2" key="1">
    <citation type="submission" date="2019-12" db="EMBL/GenBank/DDBJ databases">
        <authorList>
            <person name="Alioto T."/>
            <person name="Alioto T."/>
            <person name="Gomez Garrido J."/>
        </authorList>
    </citation>
    <scope>NUCLEOTIDE SEQUENCE [LARGE SCALE GENOMIC DNA]</scope>
</reference>
<gene>
    <name evidence="1" type="ORF">OLEA9_A088369</name>
</gene>